<dbReference type="Pfam" id="PF13577">
    <property type="entry name" value="SnoaL_4"/>
    <property type="match status" value="1"/>
</dbReference>
<dbReference type="SUPFAM" id="SSF54427">
    <property type="entry name" value="NTF2-like"/>
    <property type="match status" value="1"/>
</dbReference>
<dbReference type="GeneID" id="98144690"/>
<organism evidence="2 3">
    <name type="scientific">Aspergillus lucknowensis</name>
    <dbReference type="NCBI Taxonomy" id="176173"/>
    <lineage>
        <taxon>Eukaryota</taxon>
        <taxon>Fungi</taxon>
        <taxon>Dikarya</taxon>
        <taxon>Ascomycota</taxon>
        <taxon>Pezizomycotina</taxon>
        <taxon>Eurotiomycetes</taxon>
        <taxon>Eurotiomycetidae</taxon>
        <taxon>Eurotiales</taxon>
        <taxon>Aspergillaceae</taxon>
        <taxon>Aspergillus</taxon>
        <taxon>Aspergillus subgen. Nidulantes</taxon>
    </lineage>
</organism>
<dbReference type="Proteomes" id="UP001610432">
    <property type="component" value="Unassembled WGS sequence"/>
</dbReference>
<gene>
    <name evidence="2" type="ORF">BJX67DRAFT_359010</name>
</gene>
<evidence type="ECO:0000313" key="3">
    <source>
        <dbReference type="Proteomes" id="UP001610432"/>
    </source>
</evidence>
<dbReference type="Gene3D" id="3.10.450.50">
    <property type="match status" value="1"/>
</dbReference>
<name>A0ABR4LL71_9EURO</name>
<keyword evidence="3" id="KW-1185">Reference proteome</keyword>
<dbReference type="RefSeq" id="XP_070884190.1">
    <property type="nucleotide sequence ID" value="XM_071029618.1"/>
</dbReference>
<protein>
    <recommendedName>
        <fullName evidence="1">SnoaL-like domain-containing protein</fullName>
    </recommendedName>
</protein>
<dbReference type="InterPro" id="IPR037401">
    <property type="entry name" value="SnoaL-like"/>
</dbReference>
<evidence type="ECO:0000313" key="2">
    <source>
        <dbReference type="EMBL" id="KAL2865211.1"/>
    </source>
</evidence>
<evidence type="ECO:0000259" key="1">
    <source>
        <dbReference type="Pfam" id="PF13577"/>
    </source>
</evidence>
<accession>A0ABR4LL71</accession>
<dbReference type="InterPro" id="IPR032710">
    <property type="entry name" value="NTF2-like_dom_sf"/>
</dbReference>
<feature type="domain" description="SnoaL-like" evidence="1">
    <location>
        <begin position="16"/>
        <end position="143"/>
    </location>
</feature>
<sequence>MPAPADIVPLDIAEVIVRKKSQYGRYIDTKQWDRFEDVALRDATLSFHDVDGSILKSGGTSFHFPTATTFTNFFRKFFTDAQTLHMFGPGELHQKGPDEVRAIWAMEDQIILKHTAGLVQIRGGGYYYETWREKGGDWFLESLRLERTYQDTSLAAKILIFLDRELGLSVV</sequence>
<reference evidence="2 3" key="1">
    <citation type="submission" date="2024-07" db="EMBL/GenBank/DDBJ databases">
        <title>Section-level genome sequencing and comparative genomics of Aspergillus sections Usti and Cavernicolus.</title>
        <authorList>
            <consortium name="Lawrence Berkeley National Laboratory"/>
            <person name="Nybo J.L."/>
            <person name="Vesth T.C."/>
            <person name="Theobald S."/>
            <person name="Frisvad J.C."/>
            <person name="Larsen T.O."/>
            <person name="Kjaerboelling I."/>
            <person name="Rothschild-Mancinelli K."/>
            <person name="Lyhne E.K."/>
            <person name="Kogle M.E."/>
            <person name="Barry K."/>
            <person name="Clum A."/>
            <person name="Na H."/>
            <person name="Ledsgaard L."/>
            <person name="Lin J."/>
            <person name="Lipzen A."/>
            <person name="Kuo A."/>
            <person name="Riley R."/>
            <person name="Mondo S."/>
            <person name="Labutti K."/>
            <person name="Haridas S."/>
            <person name="Pangalinan J."/>
            <person name="Salamov A.A."/>
            <person name="Simmons B.A."/>
            <person name="Magnuson J.K."/>
            <person name="Chen J."/>
            <person name="Drula E."/>
            <person name="Henrissat B."/>
            <person name="Wiebenga A."/>
            <person name="Lubbers R.J."/>
            <person name="Gomes A.C."/>
            <person name="Macurrencykelacurrency M.R."/>
            <person name="Stajich J."/>
            <person name="Grigoriev I.V."/>
            <person name="Mortensen U.H."/>
            <person name="De Vries R.P."/>
            <person name="Baker S.E."/>
            <person name="Andersen M.R."/>
        </authorList>
    </citation>
    <scope>NUCLEOTIDE SEQUENCE [LARGE SCALE GENOMIC DNA]</scope>
    <source>
        <strain evidence="2 3">CBS 449.75</strain>
    </source>
</reference>
<proteinExistence type="predicted"/>
<dbReference type="EMBL" id="JBFXLQ010000033">
    <property type="protein sequence ID" value="KAL2865211.1"/>
    <property type="molecule type" value="Genomic_DNA"/>
</dbReference>
<comment type="caution">
    <text evidence="2">The sequence shown here is derived from an EMBL/GenBank/DDBJ whole genome shotgun (WGS) entry which is preliminary data.</text>
</comment>